<organism evidence="2 3">
    <name type="scientific">Chloropicon primus</name>
    <dbReference type="NCBI Taxonomy" id="1764295"/>
    <lineage>
        <taxon>Eukaryota</taxon>
        <taxon>Viridiplantae</taxon>
        <taxon>Chlorophyta</taxon>
        <taxon>Chloropicophyceae</taxon>
        <taxon>Chloropicales</taxon>
        <taxon>Chloropicaceae</taxon>
        <taxon>Chloropicon</taxon>
    </lineage>
</organism>
<dbReference type="GO" id="GO:0017053">
    <property type="term" value="C:transcription repressor complex"/>
    <property type="evidence" value="ECO:0007669"/>
    <property type="project" value="InterPro"/>
</dbReference>
<feature type="compositionally biased region" description="Basic and acidic residues" evidence="1">
    <location>
        <begin position="79"/>
        <end position="94"/>
    </location>
</feature>
<feature type="compositionally biased region" description="Basic and acidic residues" evidence="1">
    <location>
        <begin position="39"/>
        <end position="59"/>
    </location>
</feature>
<dbReference type="AlphaFoldDB" id="A0A5B8MKS8"/>
<feature type="region of interest" description="Disordered" evidence="1">
    <location>
        <begin position="1"/>
        <end position="59"/>
    </location>
</feature>
<dbReference type="InterPro" id="IPR028226">
    <property type="entry name" value="LIN37"/>
</dbReference>
<dbReference type="PANTHER" id="PTHR37173:SF1">
    <property type="entry name" value="PROLINE-RICH FAMILY PROTEIN"/>
    <property type="match status" value="1"/>
</dbReference>
<dbReference type="EMBL" id="CP031037">
    <property type="protein sequence ID" value="QDZ20654.1"/>
    <property type="molecule type" value="Genomic_DNA"/>
</dbReference>
<dbReference type="Proteomes" id="UP000316726">
    <property type="component" value="Chromosome 4"/>
</dbReference>
<dbReference type="PANTHER" id="PTHR37173">
    <property type="entry name" value="HYDROXYPROLINE-RICH GLYCOPROTEIN FAMILY PROTEIN"/>
    <property type="match status" value="1"/>
</dbReference>
<gene>
    <name evidence="2" type="ORF">A3770_04p31720</name>
</gene>
<evidence type="ECO:0000313" key="3">
    <source>
        <dbReference type="Proteomes" id="UP000316726"/>
    </source>
</evidence>
<feature type="region of interest" description="Disordered" evidence="1">
    <location>
        <begin position="79"/>
        <end position="148"/>
    </location>
</feature>
<keyword evidence="3" id="KW-1185">Reference proteome</keyword>
<name>A0A5B8MKS8_9CHLO</name>
<evidence type="ECO:0000313" key="2">
    <source>
        <dbReference type="EMBL" id="QDZ20654.1"/>
    </source>
</evidence>
<dbReference type="Pfam" id="PF15306">
    <property type="entry name" value="LIN37"/>
    <property type="match status" value="1"/>
</dbReference>
<reference evidence="2 3" key="1">
    <citation type="submission" date="2018-07" db="EMBL/GenBank/DDBJ databases">
        <title>The complete nuclear genome of the prasinophyte Chloropicon primus (CCMP1205).</title>
        <authorList>
            <person name="Pombert J.-F."/>
            <person name="Otis C."/>
            <person name="Turmel M."/>
            <person name="Lemieux C."/>
        </authorList>
    </citation>
    <scope>NUCLEOTIDE SEQUENCE [LARGE SCALE GENOMIC DNA]</scope>
    <source>
        <strain evidence="2 3">CCMP1205</strain>
    </source>
</reference>
<evidence type="ECO:0000256" key="1">
    <source>
        <dbReference type="SAM" id="MobiDB-lite"/>
    </source>
</evidence>
<protein>
    <submittedName>
        <fullName evidence="2">Uncharacterized protein</fullName>
    </submittedName>
</protein>
<proteinExistence type="predicted"/>
<sequence>MAMEEDNEKKGEDNNHEGVGGNDNKGEAEAKAEPSGPPPKDDGESEKKKTSVIFADRKITTSENVDEVGLYAMCRSWFKNETEVPGSGDKEGLKQGELMKLPPPLPRSAVAGEPAASSPAEDVKEEGDELVARVSSSAKKGGEDATHAKDVLFKAHMKRWKAIKKEKSRQHRVNSERFEERLKILLDNK</sequence>
<feature type="compositionally biased region" description="Basic and acidic residues" evidence="1">
    <location>
        <begin position="7"/>
        <end position="16"/>
    </location>
</feature>
<accession>A0A5B8MKS8</accession>